<protein>
    <submittedName>
        <fullName evidence="2">DUF1330 domain-containing protein</fullName>
    </submittedName>
</protein>
<dbReference type="SUPFAM" id="SSF54909">
    <property type="entry name" value="Dimeric alpha+beta barrel"/>
    <property type="match status" value="1"/>
</dbReference>
<evidence type="ECO:0000313" key="3">
    <source>
        <dbReference type="Proteomes" id="UP000265768"/>
    </source>
</evidence>
<dbReference type="PANTHER" id="PTHR41521:SF4">
    <property type="entry name" value="BLR0684 PROTEIN"/>
    <property type="match status" value="1"/>
</dbReference>
<keyword evidence="3" id="KW-1185">Reference proteome</keyword>
<dbReference type="AlphaFoldDB" id="A0A3A4B674"/>
<dbReference type="PANTHER" id="PTHR41521">
    <property type="match status" value="1"/>
</dbReference>
<dbReference type="Gene3D" id="3.30.70.100">
    <property type="match status" value="1"/>
</dbReference>
<dbReference type="EMBL" id="QZEY01000011">
    <property type="protein sequence ID" value="RJL27062.1"/>
    <property type="molecule type" value="Genomic_DNA"/>
</dbReference>
<accession>A0A3A4B674</accession>
<dbReference type="RefSeq" id="WP_119928961.1">
    <property type="nucleotide sequence ID" value="NZ_QZEY01000011.1"/>
</dbReference>
<dbReference type="InterPro" id="IPR011008">
    <property type="entry name" value="Dimeric_a/b-barrel"/>
</dbReference>
<proteinExistence type="predicted"/>
<comment type="caution">
    <text evidence="2">The sequence shown here is derived from an EMBL/GenBank/DDBJ whole genome shotgun (WGS) entry which is preliminary data.</text>
</comment>
<evidence type="ECO:0000313" key="2">
    <source>
        <dbReference type="EMBL" id="RJL27062.1"/>
    </source>
</evidence>
<organism evidence="2 3">
    <name type="scientific">Bailinhaonella thermotolerans</name>
    <dbReference type="NCBI Taxonomy" id="1070861"/>
    <lineage>
        <taxon>Bacteria</taxon>
        <taxon>Bacillati</taxon>
        <taxon>Actinomycetota</taxon>
        <taxon>Actinomycetes</taxon>
        <taxon>Streptosporangiales</taxon>
        <taxon>Streptosporangiaceae</taxon>
        <taxon>Bailinhaonella</taxon>
    </lineage>
</organism>
<sequence length="116" mass="12507">MTAYLLARLHLPTETHPDLLEYQRRIEAALAPFSGRFLVRAGAIESLEGDWRGDVVLIEFPSLDHARGFYGSPAYRQIIPLRVRHVTGDLILVRGVAPAPGATAVPAVPAGPQGTG</sequence>
<dbReference type="Proteomes" id="UP000265768">
    <property type="component" value="Unassembled WGS sequence"/>
</dbReference>
<dbReference type="Pfam" id="PF07045">
    <property type="entry name" value="DUF1330"/>
    <property type="match status" value="1"/>
</dbReference>
<evidence type="ECO:0000259" key="1">
    <source>
        <dbReference type="Pfam" id="PF07045"/>
    </source>
</evidence>
<gene>
    <name evidence="2" type="ORF">D5H75_24875</name>
</gene>
<dbReference type="OrthoDB" id="9806380at2"/>
<feature type="domain" description="DUF1330" evidence="1">
    <location>
        <begin position="2"/>
        <end position="96"/>
    </location>
</feature>
<name>A0A3A4B674_9ACTN</name>
<dbReference type="InterPro" id="IPR010753">
    <property type="entry name" value="DUF1330"/>
</dbReference>
<reference evidence="2 3" key="1">
    <citation type="submission" date="2018-09" db="EMBL/GenBank/DDBJ databases">
        <title>YIM 75507 draft genome.</title>
        <authorList>
            <person name="Tang S."/>
            <person name="Feng Y."/>
        </authorList>
    </citation>
    <scope>NUCLEOTIDE SEQUENCE [LARGE SCALE GENOMIC DNA]</scope>
    <source>
        <strain evidence="2 3">YIM 75507</strain>
    </source>
</reference>